<evidence type="ECO:0008006" key="2">
    <source>
        <dbReference type="Google" id="ProtNLM"/>
    </source>
</evidence>
<accession>X1H317</accession>
<feature type="non-terminal residue" evidence="1">
    <location>
        <position position="1"/>
    </location>
</feature>
<sequence length="267" mass="29086">SGYGLPNRRLSEISQKEMFELTLVREGERVPVLDGMKKFFAIVGEAGLEVLFLPGVIQLPTVPRWRKFNKIDMGTADKMCIGALSVELVSQRQEVSYSEVNHIVVELGGGYNGVITIEKGRIVNGIGGTLFPGPSFMNAGAMDGEIAYLLRGFEKSLLFQGGASYLTGSESLPIEDFTRESHPEAFNAFIEGILFAVCSQWALLGSRQVYLSGRLTRYEDIYSAVKVSLEKLGYVVSLLPVLSDKSKAAAQGYAMVGNGLYGGCYEP</sequence>
<name>X1H317_9ZZZZ</name>
<gene>
    <name evidence="1" type="ORF">S03H2_46542</name>
</gene>
<dbReference type="InterPro" id="IPR009927">
    <property type="entry name" value="DUF1464"/>
</dbReference>
<organism evidence="1">
    <name type="scientific">marine sediment metagenome</name>
    <dbReference type="NCBI Taxonomy" id="412755"/>
    <lineage>
        <taxon>unclassified sequences</taxon>
        <taxon>metagenomes</taxon>
        <taxon>ecological metagenomes</taxon>
    </lineage>
</organism>
<evidence type="ECO:0000313" key="1">
    <source>
        <dbReference type="EMBL" id="GAH64546.1"/>
    </source>
</evidence>
<dbReference type="Pfam" id="PF07318">
    <property type="entry name" value="DUF1464"/>
    <property type="match status" value="1"/>
</dbReference>
<reference evidence="1" key="1">
    <citation type="journal article" date="2014" name="Front. Microbiol.">
        <title>High frequency of phylogenetically diverse reductive dehalogenase-homologous genes in deep subseafloor sedimentary metagenomes.</title>
        <authorList>
            <person name="Kawai M."/>
            <person name="Futagami T."/>
            <person name="Toyoda A."/>
            <person name="Takaki Y."/>
            <person name="Nishi S."/>
            <person name="Hori S."/>
            <person name="Arai W."/>
            <person name="Tsubouchi T."/>
            <person name="Morono Y."/>
            <person name="Uchiyama I."/>
            <person name="Ito T."/>
            <person name="Fujiyama A."/>
            <person name="Inagaki F."/>
            <person name="Takami H."/>
        </authorList>
    </citation>
    <scope>NUCLEOTIDE SEQUENCE</scope>
    <source>
        <strain evidence="1">Expedition CK06-06</strain>
    </source>
</reference>
<proteinExistence type="predicted"/>
<protein>
    <recommendedName>
        <fullName evidence="2">ROK family protein</fullName>
    </recommendedName>
</protein>
<feature type="non-terminal residue" evidence="1">
    <location>
        <position position="267"/>
    </location>
</feature>
<dbReference type="AlphaFoldDB" id="X1H317"/>
<comment type="caution">
    <text evidence="1">The sequence shown here is derived from an EMBL/GenBank/DDBJ whole genome shotgun (WGS) entry which is preliminary data.</text>
</comment>
<dbReference type="EMBL" id="BARU01029232">
    <property type="protein sequence ID" value="GAH64546.1"/>
    <property type="molecule type" value="Genomic_DNA"/>
</dbReference>